<evidence type="ECO:0000313" key="5">
    <source>
        <dbReference type="EMBL" id="KAF4037678.1"/>
    </source>
</evidence>
<feature type="signal peptide" evidence="3">
    <location>
        <begin position="1"/>
        <end position="26"/>
    </location>
</feature>
<dbReference type="EMBL" id="WSZM01000237">
    <property type="protein sequence ID" value="KAF4037678.1"/>
    <property type="molecule type" value="Genomic_DNA"/>
</dbReference>
<dbReference type="SUPFAM" id="SSF51445">
    <property type="entry name" value="(Trans)glycosidases"/>
    <property type="match status" value="1"/>
</dbReference>
<name>A0A833ST91_PHYIN</name>
<protein>
    <recommendedName>
        <fullName evidence="2">Chitinase domain-containing protein 1</fullName>
    </recommendedName>
</protein>
<dbReference type="PANTHER" id="PTHR46066:SF2">
    <property type="entry name" value="CHITINASE DOMAIN-CONTAINING PROTEIN 1"/>
    <property type="match status" value="1"/>
</dbReference>
<keyword evidence="6" id="KW-0378">Hydrolase</keyword>
<dbReference type="InterPro" id="IPR017853">
    <property type="entry name" value="GH"/>
</dbReference>
<dbReference type="PANTHER" id="PTHR46066">
    <property type="entry name" value="CHITINASE DOMAIN-CONTAINING PROTEIN 1 FAMILY MEMBER"/>
    <property type="match status" value="1"/>
</dbReference>
<reference evidence="5" key="1">
    <citation type="submission" date="2020-04" db="EMBL/GenBank/DDBJ databases">
        <title>Hybrid Assembly of Korean Phytophthora infestans isolates.</title>
        <authorList>
            <person name="Prokchorchik M."/>
            <person name="Lee Y."/>
            <person name="Seo J."/>
            <person name="Cho J.-H."/>
            <person name="Park Y.-E."/>
            <person name="Jang D.-C."/>
            <person name="Im J.-S."/>
            <person name="Choi J.-G."/>
            <person name="Park H.-J."/>
            <person name="Lee G.-B."/>
            <person name="Lee Y.-G."/>
            <person name="Hong S.-Y."/>
            <person name="Cho K."/>
            <person name="Sohn K.H."/>
        </authorList>
    </citation>
    <scope>NUCLEOTIDE SEQUENCE</scope>
    <source>
        <strain evidence="5">KR_1_A1</strain>
        <strain evidence="6">KR_2_A2</strain>
    </source>
</reference>
<gene>
    <name evidence="5" type="ORF">GN244_ATG10416</name>
    <name evidence="6" type="ORF">GN958_ATG02306</name>
</gene>
<evidence type="ECO:0000256" key="2">
    <source>
        <dbReference type="ARBA" id="ARBA00040976"/>
    </source>
</evidence>
<comment type="similarity">
    <text evidence="1">Belongs to the glycosyl hydrolase 18 family.</text>
</comment>
<dbReference type="InterPro" id="IPR029070">
    <property type="entry name" value="Chitinase_insertion_sf"/>
</dbReference>
<dbReference type="GO" id="GO:0016787">
    <property type="term" value="F:hydrolase activity"/>
    <property type="evidence" value="ECO:0007669"/>
    <property type="project" value="UniProtKB-KW"/>
</dbReference>
<proteinExistence type="inferred from homology"/>
<dbReference type="InterPro" id="IPR001223">
    <property type="entry name" value="Glyco_hydro18_cat"/>
</dbReference>
<dbReference type="PROSITE" id="PS51910">
    <property type="entry name" value="GH18_2"/>
    <property type="match status" value="1"/>
</dbReference>
<sequence>MKPTVLVTLAACFLTLPFTLDRGAYAWGGDEDADEVEEDDDDFDFATSNLNFVKHDDFVEVECSGQECASEPTDGSEDVPSVWTRGLVTPKLKPKLILQEHARAATKVEKKFRGETLGYVTPWNNRGYDLAKKFRTKFTYISPVWLQLREDTDHVPIITGTHDIDRQWMLDVKNGVEGDDQQGEGPEIVPRIVYERNRLSSEDVPVIIDKMLELMEDFKFDGMVFEIPVMQGTVDMLQHIGRAFRAADKLLILVLSRSSKEGELPVTHEIFNELAPLVHRFSMNAYDFSMPGPNAPYPWLKKTLEKMSPMERQKVLMGIPFYGYDNRDAITGSTYIQSLTDNEVSKIRWDATAHECQHTYTAVETNSHHVVFFPCLQFLQDRLKLYKEKHVGVAIWELGQGLEFFYDLL</sequence>
<dbReference type="GO" id="GO:0008061">
    <property type="term" value="F:chitin binding"/>
    <property type="evidence" value="ECO:0007669"/>
    <property type="project" value="InterPro"/>
</dbReference>
<feature type="domain" description="GH18" evidence="4">
    <location>
        <begin position="114"/>
        <end position="409"/>
    </location>
</feature>
<evidence type="ECO:0000256" key="3">
    <source>
        <dbReference type="SAM" id="SignalP"/>
    </source>
</evidence>
<dbReference type="Gene3D" id="3.10.50.10">
    <property type="match status" value="1"/>
</dbReference>
<dbReference type="Proteomes" id="UP000704712">
    <property type="component" value="Unassembled WGS sequence"/>
</dbReference>
<dbReference type="Gene3D" id="3.20.20.80">
    <property type="entry name" value="Glycosidases"/>
    <property type="match status" value="1"/>
</dbReference>
<dbReference type="AlphaFoldDB" id="A0A833ST91"/>
<dbReference type="InterPro" id="IPR011583">
    <property type="entry name" value="Chitinase_II/V-like_cat"/>
</dbReference>
<evidence type="ECO:0000313" key="7">
    <source>
        <dbReference type="Proteomes" id="UP000602510"/>
    </source>
</evidence>
<dbReference type="GO" id="GO:0070492">
    <property type="term" value="F:oligosaccharide binding"/>
    <property type="evidence" value="ECO:0007669"/>
    <property type="project" value="TreeGrafter"/>
</dbReference>
<keyword evidence="7" id="KW-1185">Reference proteome</keyword>
<feature type="chain" id="PRO_5032446635" description="Chitinase domain-containing protein 1" evidence="3">
    <location>
        <begin position="27"/>
        <end position="409"/>
    </location>
</feature>
<comment type="caution">
    <text evidence="5">The sequence shown here is derived from an EMBL/GenBank/DDBJ whole genome shotgun (WGS) entry which is preliminary data.</text>
</comment>
<dbReference type="SMART" id="SM00636">
    <property type="entry name" value="Glyco_18"/>
    <property type="match status" value="1"/>
</dbReference>
<accession>A0A833ST91</accession>
<keyword evidence="3" id="KW-0732">Signal</keyword>
<dbReference type="EMBL" id="JAACNO010000267">
    <property type="protein sequence ID" value="KAF4148465.1"/>
    <property type="molecule type" value="Genomic_DNA"/>
</dbReference>
<dbReference type="GO" id="GO:0012505">
    <property type="term" value="C:endomembrane system"/>
    <property type="evidence" value="ECO:0007669"/>
    <property type="project" value="TreeGrafter"/>
</dbReference>
<dbReference type="GO" id="GO:0005975">
    <property type="term" value="P:carbohydrate metabolic process"/>
    <property type="evidence" value="ECO:0007669"/>
    <property type="project" value="InterPro"/>
</dbReference>
<dbReference type="Proteomes" id="UP000602510">
    <property type="component" value="Unassembled WGS sequence"/>
</dbReference>
<organism evidence="5 7">
    <name type="scientific">Phytophthora infestans</name>
    <name type="common">Potato late blight agent</name>
    <name type="synonym">Botrytis infestans</name>
    <dbReference type="NCBI Taxonomy" id="4787"/>
    <lineage>
        <taxon>Eukaryota</taxon>
        <taxon>Sar</taxon>
        <taxon>Stramenopiles</taxon>
        <taxon>Oomycota</taxon>
        <taxon>Peronosporomycetes</taxon>
        <taxon>Peronosporales</taxon>
        <taxon>Peronosporaceae</taxon>
        <taxon>Phytophthora</taxon>
    </lineage>
</organism>
<evidence type="ECO:0000259" key="4">
    <source>
        <dbReference type="PROSITE" id="PS51910"/>
    </source>
</evidence>
<evidence type="ECO:0000313" key="6">
    <source>
        <dbReference type="EMBL" id="KAF4148465.1"/>
    </source>
</evidence>
<evidence type="ECO:0000256" key="1">
    <source>
        <dbReference type="ARBA" id="ARBA00009336"/>
    </source>
</evidence>